<dbReference type="PANTHER" id="PTHR34568:SF4">
    <property type="entry name" value="OS02G0638000 PROTEIN"/>
    <property type="match status" value="1"/>
</dbReference>
<protein>
    <recommendedName>
        <fullName evidence="2">AT3G52170-like helix-turn-helix domain-containing protein</fullName>
    </recommendedName>
</protein>
<dbReference type="EMBL" id="KK198763">
    <property type="protein sequence ID" value="KCW48685.1"/>
    <property type="molecule type" value="Genomic_DNA"/>
</dbReference>
<evidence type="ECO:0000313" key="3">
    <source>
        <dbReference type="EMBL" id="KCW48685.1"/>
    </source>
</evidence>
<evidence type="ECO:0000259" key="2">
    <source>
        <dbReference type="Pfam" id="PF25896"/>
    </source>
</evidence>
<feature type="compositionally biased region" description="Polar residues" evidence="1">
    <location>
        <begin position="116"/>
        <end position="126"/>
    </location>
</feature>
<feature type="compositionally biased region" description="Basic and acidic residues" evidence="1">
    <location>
        <begin position="181"/>
        <end position="194"/>
    </location>
</feature>
<dbReference type="STRING" id="71139.A0A059A5P5"/>
<evidence type="ECO:0000256" key="1">
    <source>
        <dbReference type="SAM" id="MobiDB-lite"/>
    </source>
</evidence>
<feature type="compositionally biased region" description="Basic and acidic residues" evidence="1">
    <location>
        <begin position="220"/>
        <end position="234"/>
    </location>
</feature>
<name>A0A059A5P5_EUCGR</name>
<reference evidence="3" key="1">
    <citation type="submission" date="2013-07" db="EMBL/GenBank/DDBJ databases">
        <title>The genome of Eucalyptus grandis.</title>
        <authorList>
            <person name="Schmutz J."/>
            <person name="Hayes R."/>
            <person name="Myburg A."/>
            <person name="Tuskan G."/>
            <person name="Grattapaglia D."/>
            <person name="Rokhsar D.S."/>
        </authorList>
    </citation>
    <scope>NUCLEOTIDE SEQUENCE</scope>
    <source>
        <tissue evidence="3">Leaf extractions</tissue>
    </source>
</reference>
<dbReference type="OMA" id="CLEHECE"/>
<gene>
    <name evidence="3" type="ORF">EUGRSUZ_K02337</name>
</gene>
<dbReference type="PANTHER" id="PTHR34568">
    <property type="entry name" value="RRM DOMAIN-CONTAINING PROTEIN"/>
    <property type="match status" value="1"/>
</dbReference>
<dbReference type="InterPro" id="IPR058942">
    <property type="entry name" value="AT3G52170-like"/>
</dbReference>
<dbReference type="OrthoDB" id="1930826at2759"/>
<dbReference type="eggNOG" id="ENOG502S4TR">
    <property type="taxonomic scope" value="Eukaryota"/>
</dbReference>
<proteinExistence type="predicted"/>
<feature type="compositionally biased region" description="Basic and acidic residues" evidence="1">
    <location>
        <begin position="202"/>
        <end position="212"/>
    </location>
</feature>
<feature type="region of interest" description="Disordered" evidence="1">
    <location>
        <begin position="114"/>
        <end position="136"/>
    </location>
</feature>
<sequence length="285" mass="31863">MRALRIIARGRRSTLRLGYSAAKAVLTNRTDAHGSKVQWCAISNAASVSSESPNSCKSRKRIPKDERQAMVERYVNEYRSNNAGKFPTASDAMNHVGGSYYVIRKIIQELEHKSKLPQSTSGTEISSGPKLNPVKKSMTKVDTYSRKVSVNAVTEVEDDRLMSVVAENQGPREEITGVSHLSRDKLQDINRKEIQDDDSDSVAEKNSVKMEVRNVSLDVHPQEDNARHSPRENLTDSGALELQKEPSHDVETVKRNDDVDESRKSSLWGNLKSFADGIVSIWKKL</sequence>
<dbReference type="KEGG" id="egr:104425890"/>
<dbReference type="InterPro" id="IPR058941">
    <property type="entry name" value="HTH_AT3G52170-like"/>
</dbReference>
<dbReference type="InParanoid" id="A0A059A5P5"/>
<dbReference type="Gramene" id="KCW48685">
    <property type="protein sequence ID" value="KCW48685"/>
    <property type="gene ID" value="EUGRSUZ_K02337"/>
</dbReference>
<dbReference type="AlphaFoldDB" id="A0A059A5P5"/>
<accession>A0A059A5P5</accession>
<dbReference type="Pfam" id="PF25896">
    <property type="entry name" value="HTH_AT3G52170"/>
    <property type="match status" value="1"/>
</dbReference>
<feature type="region of interest" description="Disordered" evidence="1">
    <location>
        <begin position="181"/>
        <end position="262"/>
    </location>
</feature>
<feature type="compositionally biased region" description="Basic and acidic residues" evidence="1">
    <location>
        <begin position="242"/>
        <end position="262"/>
    </location>
</feature>
<organism evidence="3">
    <name type="scientific">Eucalyptus grandis</name>
    <name type="common">Flooded gum</name>
    <dbReference type="NCBI Taxonomy" id="71139"/>
    <lineage>
        <taxon>Eukaryota</taxon>
        <taxon>Viridiplantae</taxon>
        <taxon>Streptophyta</taxon>
        <taxon>Embryophyta</taxon>
        <taxon>Tracheophyta</taxon>
        <taxon>Spermatophyta</taxon>
        <taxon>Magnoliopsida</taxon>
        <taxon>eudicotyledons</taxon>
        <taxon>Gunneridae</taxon>
        <taxon>Pentapetalae</taxon>
        <taxon>rosids</taxon>
        <taxon>malvids</taxon>
        <taxon>Myrtales</taxon>
        <taxon>Myrtaceae</taxon>
        <taxon>Myrtoideae</taxon>
        <taxon>Eucalypteae</taxon>
        <taxon>Eucalyptus</taxon>
    </lineage>
</organism>
<feature type="domain" description="AT3G52170-like helix-turn-helix" evidence="2">
    <location>
        <begin position="63"/>
        <end position="112"/>
    </location>
</feature>